<accession>A0A9W9EI42</accession>
<keyword evidence="3" id="KW-1185">Reference proteome</keyword>
<sequence length="157" mass="17474">MALDYEGIRAVPSGIWSTELALRTLHGISMSPLQSTPLFEGERVYTIYLKHVFAPFGTPQGQDCSIFIDHASQDWPRSLLEASMESPRRPNSRPILDLGQTRPSSPPADRRGARIRNARQAPDRIAMHGSYAQSMCCSDRRHEDKCEVHKTGGVRGG</sequence>
<protein>
    <submittedName>
        <fullName evidence="2">Uncharacterized protein</fullName>
    </submittedName>
</protein>
<proteinExistence type="predicted"/>
<gene>
    <name evidence="2" type="ORF">N7532_011262</name>
</gene>
<dbReference type="Proteomes" id="UP001149074">
    <property type="component" value="Unassembled WGS sequence"/>
</dbReference>
<dbReference type="EMBL" id="JAPQKI010000011">
    <property type="protein sequence ID" value="KAJ5082219.1"/>
    <property type="molecule type" value="Genomic_DNA"/>
</dbReference>
<comment type="caution">
    <text evidence="2">The sequence shown here is derived from an EMBL/GenBank/DDBJ whole genome shotgun (WGS) entry which is preliminary data.</text>
</comment>
<organism evidence="2 3">
    <name type="scientific">Penicillium argentinense</name>
    <dbReference type="NCBI Taxonomy" id="1131581"/>
    <lineage>
        <taxon>Eukaryota</taxon>
        <taxon>Fungi</taxon>
        <taxon>Dikarya</taxon>
        <taxon>Ascomycota</taxon>
        <taxon>Pezizomycotina</taxon>
        <taxon>Eurotiomycetes</taxon>
        <taxon>Eurotiomycetidae</taxon>
        <taxon>Eurotiales</taxon>
        <taxon>Aspergillaceae</taxon>
        <taxon>Penicillium</taxon>
    </lineage>
</organism>
<dbReference type="AlphaFoldDB" id="A0A9W9EI42"/>
<reference evidence="2" key="2">
    <citation type="journal article" date="2023" name="IMA Fungus">
        <title>Comparative genomic study of the Penicillium genus elucidates a diverse pangenome and 15 lateral gene transfer events.</title>
        <authorList>
            <person name="Petersen C."/>
            <person name="Sorensen T."/>
            <person name="Nielsen M.R."/>
            <person name="Sondergaard T.E."/>
            <person name="Sorensen J.L."/>
            <person name="Fitzpatrick D.A."/>
            <person name="Frisvad J.C."/>
            <person name="Nielsen K.L."/>
        </authorList>
    </citation>
    <scope>NUCLEOTIDE SEQUENCE</scope>
    <source>
        <strain evidence="2">IBT 30761</strain>
    </source>
</reference>
<name>A0A9W9EI42_9EURO</name>
<dbReference type="RefSeq" id="XP_056468741.1">
    <property type="nucleotide sequence ID" value="XM_056623753.1"/>
</dbReference>
<feature type="region of interest" description="Disordered" evidence="1">
    <location>
        <begin position="80"/>
        <end position="123"/>
    </location>
</feature>
<evidence type="ECO:0000256" key="1">
    <source>
        <dbReference type="SAM" id="MobiDB-lite"/>
    </source>
</evidence>
<evidence type="ECO:0000313" key="2">
    <source>
        <dbReference type="EMBL" id="KAJ5082219.1"/>
    </source>
</evidence>
<evidence type="ECO:0000313" key="3">
    <source>
        <dbReference type="Proteomes" id="UP001149074"/>
    </source>
</evidence>
<dbReference type="GeneID" id="81362732"/>
<reference evidence="2" key="1">
    <citation type="submission" date="2022-11" db="EMBL/GenBank/DDBJ databases">
        <authorList>
            <person name="Petersen C."/>
        </authorList>
    </citation>
    <scope>NUCLEOTIDE SEQUENCE</scope>
    <source>
        <strain evidence="2">IBT 30761</strain>
    </source>
</reference>